<dbReference type="AlphaFoldDB" id="A0AAE3FUJ9"/>
<evidence type="ECO:0000313" key="2">
    <source>
        <dbReference type="EMBL" id="MCL9815852.1"/>
    </source>
</evidence>
<reference evidence="2" key="1">
    <citation type="journal article" date="2022" name="Syst. Appl. Microbiol.">
        <title>Natronocalculus amylovorans gen. nov., sp. nov., and Natranaeroarchaeum aerophilus sp. nov., dominant culturable amylolytic natronoarchaea from hypersaline soda lakes in southwestern Siberia.</title>
        <authorList>
            <person name="Sorokin D.Y."/>
            <person name="Elcheninov A.G."/>
            <person name="Khizhniak T.V."/>
            <person name="Koenen M."/>
            <person name="Bale N.J."/>
            <person name="Damste J.S.S."/>
            <person name="Kublanov I.V."/>
        </authorList>
    </citation>
    <scope>NUCLEOTIDE SEQUENCE</scope>
    <source>
        <strain evidence="2">AArc-St2</strain>
    </source>
</reference>
<accession>A0AAE3FUJ9</accession>
<dbReference type="Proteomes" id="UP001203207">
    <property type="component" value="Unassembled WGS sequence"/>
</dbReference>
<gene>
    <name evidence="2" type="ORF">AArcSt2_02745</name>
</gene>
<feature type="region of interest" description="Disordered" evidence="1">
    <location>
        <begin position="174"/>
        <end position="199"/>
    </location>
</feature>
<feature type="compositionally biased region" description="Basic and acidic residues" evidence="1">
    <location>
        <begin position="1"/>
        <end position="10"/>
    </location>
</feature>
<evidence type="ECO:0000313" key="3">
    <source>
        <dbReference type="Proteomes" id="UP001203207"/>
    </source>
</evidence>
<proteinExistence type="predicted"/>
<evidence type="ECO:0000256" key="1">
    <source>
        <dbReference type="SAM" id="MobiDB-lite"/>
    </source>
</evidence>
<keyword evidence="3" id="KW-1185">Reference proteome</keyword>
<feature type="compositionally biased region" description="Polar residues" evidence="1">
    <location>
        <begin position="13"/>
        <end position="31"/>
    </location>
</feature>
<reference evidence="2" key="2">
    <citation type="submission" date="2022-02" db="EMBL/GenBank/DDBJ databases">
        <authorList>
            <person name="Elcheninov A.G."/>
            <person name="Sorokin D.Y."/>
            <person name="Kublanov I.V."/>
        </authorList>
    </citation>
    <scope>NUCLEOTIDE SEQUENCE</scope>
    <source>
        <strain evidence="2">AArc-St2</strain>
    </source>
</reference>
<feature type="compositionally biased region" description="Basic and acidic residues" evidence="1">
    <location>
        <begin position="174"/>
        <end position="190"/>
    </location>
</feature>
<name>A0AAE3FUJ9_9EURY</name>
<comment type="caution">
    <text evidence="2">The sequence shown here is derived from an EMBL/GenBank/DDBJ whole genome shotgun (WGS) entry which is preliminary data.</text>
</comment>
<dbReference type="RefSeq" id="WP_250582756.1">
    <property type="nucleotide sequence ID" value="NZ_JAKRVX010000001.1"/>
</dbReference>
<organism evidence="2 3">
    <name type="scientific">Natronocalculus amylovorans</name>
    <dbReference type="NCBI Taxonomy" id="2917812"/>
    <lineage>
        <taxon>Archaea</taxon>
        <taxon>Methanobacteriati</taxon>
        <taxon>Methanobacteriota</taxon>
        <taxon>Stenosarchaea group</taxon>
        <taxon>Halobacteria</taxon>
        <taxon>Halobacteriales</taxon>
        <taxon>Haloferacaceae</taxon>
        <taxon>Natronocalculus</taxon>
    </lineage>
</organism>
<protein>
    <submittedName>
        <fullName evidence="2">Conditioned medium-induced protein 4</fullName>
    </submittedName>
</protein>
<dbReference type="EMBL" id="JAKRVX010000001">
    <property type="protein sequence ID" value="MCL9815852.1"/>
    <property type="molecule type" value="Genomic_DNA"/>
</dbReference>
<feature type="region of interest" description="Disordered" evidence="1">
    <location>
        <begin position="1"/>
        <end position="39"/>
    </location>
</feature>
<sequence>MDEKTAELRDLFINTTGSETVTENQEETPGSLTDERKAASERVPALISMMRDRYTFESTLSDDDIEAVVRGYYDEQTDTEIADAISTEQAEVFTARMDLHLVRDSDRDAPFKLATLRRLLVEDRTIEECAAELERDIETVTHYVAVATADIESTRANDRFRDEFRELLTDSDLEQSHARTAREDGLRDATEDLETDVSF</sequence>